<dbReference type="AlphaFoldDB" id="A0A921ZVN0"/>
<dbReference type="InterPro" id="IPR031734">
    <property type="entry name" value="MBF2"/>
</dbReference>
<accession>A0A921ZVN0</accession>
<feature type="region of interest" description="Disordered" evidence="1">
    <location>
        <begin position="128"/>
        <end position="153"/>
    </location>
</feature>
<dbReference type="Proteomes" id="UP000791440">
    <property type="component" value="Unassembled WGS sequence"/>
</dbReference>
<dbReference type="Pfam" id="PF15868">
    <property type="entry name" value="MBF2"/>
    <property type="match status" value="1"/>
</dbReference>
<feature type="region of interest" description="Disordered" evidence="1">
    <location>
        <begin position="203"/>
        <end position="319"/>
    </location>
</feature>
<sequence>MTCHYFGIRSVAMLLALIICHVLALSFANPFHKYPFVFLLDVGNEELESVNTQQIRISTPGGSIALRYPAVGEGDNIAHVRVSGIDFGTDLKANIVDGGPGYKYVVLVFMGNPGRPYDAVLTVQTVPDTTKDVQDNSASIENDPNDSAEDLSDNENREYLESSKAELMQSSSNVYNYAHDNNEGYIENNDYISQKDIHIPYSESFSSDETVEVKDYSEDDEDDENLYVIPKDEENDDDNEDDNGNNNEEGPSDDKVEQSEVFDEEDDPNFNNEYNDKSADYDDSEELDQTFNDEEVHGEKYKDSNNNYEDNDDSSAVAY</sequence>
<evidence type="ECO:0000256" key="1">
    <source>
        <dbReference type="SAM" id="MobiDB-lite"/>
    </source>
</evidence>
<feature type="compositionally biased region" description="Acidic residues" evidence="1">
    <location>
        <begin position="281"/>
        <end position="293"/>
    </location>
</feature>
<keyword evidence="2" id="KW-0732">Signal</keyword>
<protein>
    <submittedName>
        <fullName evidence="3">Uncharacterized protein</fullName>
    </submittedName>
</protein>
<feature type="signal peptide" evidence="2">
    <location>
        <begin position="1"/>
        <end position="28"/>
    </location>
</feature>
<evidence type="ECO:0000313" key="3">
    <source>
        <dbReference type="EMBL" id="KAG6464776.1"/>
    </source>
</evidence>
<comment type="caution">
    <text evidence="3">The sequence shown here is derived from an EMBL/GenBank/DDBJ whole genome shotgun (WGS) entry which is preliminary data.</text>
</comment>
<gene>
    <name evidence="3" type="ORF">O3G_MSEX014726</name>
</gene>
<reference evidence="3" key="2">
    <citation type="submission" date="2020-12" db="EMBL/GenBank/DDBJ databases">
        <authorList>
            <person name="Kanost M."/>
        </authorList>
    </citation>
    <scope>NUCLEOTIDE SEQUENCE</scope>
</reference>
<feature type="compositionally biased region" description="Acidic residues" evidence="1">
    <location>
        <begin position="143"/>
        <end position="153"/>
    </location>
</feature>
<name>A0A921ZVN0_MANSE</name>
<reference evidence="3" key="1">
    <citation type="journal article" date="2016" name="Insect Biochem. Mol. Biol.">
        <title>Multifaceted biological insights from a draft genome sequence of the tobacco hornworm moth, Manduca sexta.</title>
        <authorList>
            <person name="Kanost M.R."/>
            <person name="Arrese E.L."/>
            <person name="Cao X."/>
            <person name="Chen Y.R."/>
            <person name="Chellapilla S."/>
            <person name="Goldsmith M.R."/>
            <person name="Grosse-Wilde E."/>
            <person name="Heckel D.G."/>
            <person name="Herndon N."/>
            <person name="Jiang H."/>
            <person name="Papanicolaou A."/>
            <person name="Qu J."/>
            <person name="Soulages J.L."/>
            <person name="Vogel H."/>
            <person name="Walters J."/>
            <person name="Waterhouse R.M."/>
            <person name="Ahn S.J."/>
            <person name="Almeida F.C."/>
            <person name="An C."/>
            <person name="Aqrawi P."/>
            <person name="Bretschneider A."/>
            <person name="Bryant W.B."/>
            <person name="Bucks S."/>
            <person name="Chao H."/>
            <person name="Chevignon G."/>
            <person name="Christen J.M."/>
            <person name="Clarke D.F."/>
            <person name="Dittmer N.T."/>
            <person name="Ferguson L.C.F."/>
            <person name="Garavelou S."/>
            <person name="Gordon K.H.J."/>
            <person name="Gunaratna R.T."/>
            <person name="Han Y."/>
            <person name="Hauser F."/>
            <person name="He Y."/>
            <person name="Heidel-Fischer H."/>
            <person name="Hirsh A."/>
            <person name="Hu Y."/>
            <person name="Jiang H."/>
            <person name="Kalra D."/>
            <person name="Klinner C."/>
            <person name="Konig C."/>
            <person name="Kovar C."/>
            <person name="Kroll A.R."/>
            <person name="Kuwar S.S."/>
            <person name="Lee S.L."/>
            <person name="Lehman R."/>
            <person name="Li K."/>
            <person name="Li Z."/>
            <person name="Liang H."/>
            <person name="Lovelace S."/>
            <person name="Lu Z."/>
            <person name="Mansfield J.H."/>
            <person name="McCulloch K.J."/>
            <person name="Mathew T."/>
            <person name="Morton B."/>
            <person name="Muzny D.M."/>
            <person name="Neunemann D."/>
            <person name="Ongeri F."/>
            <person name="Pauchet Y."/>
            <person name="Pu L.L."/>
            <person name="Pyrousis I."/>
            <person name="Rao X.J."/>
            <person name="Redding A."/>
            <person name="Roesel C."/>
            <person name="Sanchez-Gracia A."/>
            <person name="Schaack S."/>
            <person name="Shukla A."/>
            <person name="Tetreau G."/>
            <person name="Wang Y."/>
            <person name="Xiong G.H."/>
            <person name="Traut W."/>
            <person name="Walsh T.K."/>
            <person name="Worley K.C."/>
            <person name="Wu D."/>
            <person name="Wu W."/>
            <person name="Wu Y.Q."/>
            <person name="Zhang X."/>
            <person name="Zou Z."/>
            <person name="Zucker H."/>
            <person name="Briscoe A.D."/>
            <person name="Burmester T."/>
            <person name="Clem R.J."/>
            <person name="Feyereisen R."/>
            <person name="Grimmelikhuijzen C.J.P."/>
            <person name="Hamodrakas S.J."/>
            <person name="Hansson B.S."/>
            <person name="Huguet E."/>
            <person name="Jermiin L.S."/>
            <person name="Lan Q."/>
            <person name="Lehman H.K."/>
            <person name="Lorenzen M."/>
            <person name="Merzendorfer H."/>
            <person name="Michalopoulos I."/>
            <person name="Morton D.B."/>
            <person name="Muthukrishnan S."/>
            <person name="Oakeshott J.G."/>
            <person name="Palmer W."/>
            <person name="Park Y."/>
            <person name="Passarelli A.L."/>
            <person name="Rozas J."/>
            <person name="Schwartz L.M."/>
            <person name="Smith W."/>
            <person name="Southgate A."/>
            <person name="Vilcinskas A."/>
            <person name="Vogt R."/>
            <person name="Wang P."/>
            <person name="Werren J."/>
            <person name="Yu X.Q."/>
            <person name="Zhou J.J."/>
            <person name="Brown S.J."/>
            <person name="Scherer S.E."/>
            <person name="Richards S."/>
            <person name="Blissard G.W."/>
        </authorList>
    </citation>
    <scope>NUCLEOTIDE SEQUENCE</scope>
</reference>
<keyword evidence="4" id="KW-1185">Reference proteome</keyword>
<evidence type="ECO:0000256" key="2">
    <source>
        <dbReference type="SAM" id="SignalP"/>
    </source>
</evidence>
<feature type="compositionally biased region" description="Acidic residues" evidence="1">
    <location>
        <begin position="233"/>
        <end position="243"/>
    </location>
</feature>
<organism evidence="3 4">
    <name type="scientific">Manduca sexta</name>
    <name type="common">Tobacco hawkmoth</name>
    <name type="synonym">Tobacco hornworm</name>
    <dbReference type="NCBI Taxonomy" id="7130"/>
    <lineage>
        <taxon>Eukaryota</taxon>
        <taxon>Metazoa</taxon>
        <taxon>Ecdysozoa</taxon>
        <taxon>Arthropoda</taxon>
        <taxon>Hexapoda</taxon>
        <taxon>Insecta</taxon>
        <taxon>Pterygota</taxon>
        <taxon>Neoptera</taxon>
        <taxon>Endopterygota</taxon>
        <taxon>Lepidoptera</taxon>
        <taxon>Glossata</taxon>
        <taxon>Ditrysia</taxon>
        <taxon>Bombycoidea</taxon>
        <taxon>Sphingidae</taxon>
        <taxon>Sphinginae</taxon>
        <taxon>Sphingini</taxon>
        <taxon>Manduca</taxon>
    </lineage>
</organism>
<feature type="chain" id="PRO_5037794001" evidence="2">
    <location>
        <begin position="29"/>
        <end position="319"/>
    </location>
</feature>
<dbReference type="EMBL" id="JH669251">
    <property type="protein sequence ID" value="KAG6464776.1"/>
    <property type="molecule type" value="Genomic_DNA"/>
</dbReference>
<proteinExistence type="predicted"/>
<feature type="compositionally biased region" description="Basic and acidic residues" evidence="1">
    <location>
        <begin position="294"/>
        <end position="303"/>
    </location>
</feature>
<evidence type="ECO:0000313" key="4">
    <source>
        <dbReference type="Proteomes" id="UP000791440"/>
    </source>
</evidence>